<evidence type="ECO:0000313" key="3">
    <source>
        <dbReference type="EMBL" id="QGT95996.1"/>
    </source>
</evidence>
<feature type="compositionally biased region" description="Low complexity" evidence="1">
    <location>
        <begin position="56"/>
        <end position="67"/>
    </location>
</feature>
<evidence type="ECO:0000313" key="4">
    <source>
        <dbReference type="Proteomes" id="UP000427820"/>
    </source>
</evidence>
<organism evidence="3 4">
    <name type="scientific">Pseudidiomarina andamanensis</name>
    <dbReference type="NCBI Taxonomy" id="1940690"/>
    <lineage>
        <taxon>Bacteria</taxon>
        <taxon>Pseudomonadati</taxon>
        <taxon>Pseudomonadota</taxon>
        <taxon>Gammaproteobacteria</taxon>
        <taxon>Alteromonadales</taxon>
        <taxon>Idiomarinaceae</taxon>
        <taxon>Pseudidiomarina</taxon>
    </lineage>
</organism>
<evidence type="ECO:0000256" key="1">
    <source>
        <dbReference type="SAM" id="MobiDB-lite"/>
    </source>
</evidence>
<proteinExistence type="predicted"/>
<feature type="signal peptide" evidence="2">
    <location>
        <begin position="1"/>
        <end position="25"/>
    </location>
</feature>
<evidence type="ECO:0000256" key="2">
    <source>
        <dbReference type="SAM" id="SignalP"/>
    </source>
</evidence>
<keyword evidence="4" id="KW-1185">Reference proteome</keyword>
<feature type="region of interest" description="Disordered" evidence="1">
    <location>
        <begin position="56"/>
        <end position="116"/>
    </location>
</feature>
<dbReference type="KEGG" id="panm:D3795_07400"/>
<sequence length="188" mass="20958">MTKQFVFLSVAAMSVMWAISSPAQAQSLEQQLAQCTTIKNPLKRLVCFDDVAAGNTSSNTAVTNNNSPVAGTPAAERAQERAGNQGRAQSKETAQSKRERFGFEHLPDEEAEAAEPDRMDIRIASHSRNKVGVLTIETTDGQVWEQISAERFTIKEGEPYYLERGLFGSYFFLGREDSPRRTRVKRIK</sequence>
<protein>
    <recommendedName>
        <fullName evidence="5">Secreted protein</fullName>
    </recommendedName>
</protein>
<evidence type="ECO:0008006" key="5">
    <source>
        <dbReference type="Google" id="ProtNLM"/>
    </source>
</evidence>
<dbReference type="Proteomes" id="UP000427820">
    <property type="component" value="Chromosome"/>
</dbReference>
<feature type="compositionally biased region" description="Basic and acidic residues" evidence="1">
    <location>
        <begin position="94"/>
        <end position="108"/>
    </location>
</feature>
<gene>
    <name evidence="3" type="ORF">D3795_07400</name>
</gene>
<name>A0AA92ETT0_9GAMM</name>
<feature type="chain" id="PRO_5041656630" description="Secreted protein" evidence="2">
    <location>
        <begin position="26"/>
        <end position="188"/>
    </location>
</feature>
<reference evidence="3 4" key="1">
    <citation type="submission" date="2018-09" db="EMBL/GenBank/DDBJ databases">
        <title>Whole genome sequencing of Idiomarina andamanensis W-5T (LMG 29773T= JCM 31645T).</title>
        <authorList>
            <person name="Das S.K."/>
        </authorList>
    </citation>
    <scope>NUCLEOTIDE SEQUENCE [LARGE SCALE GENOMIC DNA]</scope>
    <source>
        <strain evidence="3 4">W-5T</strain>
    </source>
</reference>
<dbReference type="EMBL" id="CP032551">
    <property type="protein sequence ID" value="QGT95996.1"/>
    <property type="molecule type" value="Genomic_DNA"/>
</dbReference>
<dbReference type="AlphaFoldDB" id="A0AA92ETT0"/>
<dbReference type="RefSeq" id="WP_156267519.1">
    <property type="nucleotide sequence ID" value="NZ_CP032551.1"/>
</dbReference>
<accession>A0AA92ETT0</accession>
<keyword evidence="2" id="KW-0732">Signal</keyword>